<gene>
    <name evidence="1" type="ORF">LPB72_08325</name>
</gene>
<name>A0ABX2U894_9BURK</name>
<dbReference type="Proteomes" id="UP000185657">
    <property type="component" value="Unassembled WGS sequence"/>
</dbReference>
<proteinExistence type="predicted"/>
<keyword evidence="2" id="KW-1185">Reference proteome</keyword>
<dbReference type="SUPFAM" id="SSF52540">
    <property type="entry name" value="P-loop containing nucleoside triphosphate hydrolases"/>
    <property type="match status" value="1"/>
</dbReference>
<reference evidence="1 2" key="1">
    <citation type="submission" date="2016-02" db="EMBL/GenBank/DDBJ databases">
        <title>Draft genome sequence of Hydrogenophaga sp. LPB0072.</title>
        <authorList>
            <person name="Shin S.-K."/>
            <person name="Yi H."/>
        </authorList>
    </citation>
    <scope>NUCLEOTIDE SEQUENCE [LARGE SCALE GENOMIC DNA]</scope>
    <source>
        <strain evidence="1 2">LPB0072</strain>
    </source>
</reference>
<sequence length="235" mass="26997">MKDQADSIKAPRRRLVIFEGIMGSGKSTSTRWLAQRLAAQGIEARIQVERQYPHPLRATDFAADWFKPWLDMTAEELANRRLALWRKFVEEAQGSEAVHVVDGQLFHGDLTNMFLMNMPPEAIAQNVQALARIIRPMCPLLVYFYQSDVDRAIRLTAAERGDELGVRYQVDWKLNYAYAVDRGLEGLDGLSSLYVDYRRLTDRLFEELTIDKIALENSGRDWATYHARIEDALGF</sequence>
<evidence type="ECO:0000313" key="1">
    <source>
        <dbReference type="EMBL" id="OAD42483.1"/>
    </source>
</evidence>
<dbReference type="RefSeq" id="WP_082876839.1">
    <property type="nucleotide sequence ID" value="NZ_CP017476.1"/>
</dbReference>
<dbReference type="Gene3D" id="3.40.50.300">
    <property type="entry name" value="P-loop containing nucleotide triphosphate hydrolases"/>
    <property type="match status" value="1"/>
</dbReference>
<protein>
    <recommendedName>
        <fullName evidence="3">Thymidylate kinase</fullName>
    </recommendedName>
</protein>
<dbReference type="InterPro" id="IPR027417">
    <property type="entry name" value="P-loop_NTPase"/>
</dbReference>
<comment type="caution">
    <text evidence="1">The sequence shown here is derived from an EMBL/GenBank/DDBJ whole genome shotgun (WGS) entry which is preliminary data.</text>
</comment>
<evidence type="ECO:0008006" key="3">
    <source>
        <dbReference type="Google" id="ProtNLM"/>
    </source>
</evidence>
<organism evidence="1 2">
    <name type="scientific">Hydrogenophaga crassostreae</name>
    <dbReference type="NCBI Taxonomy" id="1763535"/>
    <lineage>
        <taxon>Bacteria</taxon>
        <taxon>Pseudomonadati</taxon>
        <taxon>Pseudomonadota</taxon>
        <taxon>Betaproteobacteria</taxon>
        <taxon>Burkholderiales</taxon>
        <taxon>Comamonadaceae</taxon>
        <taxon>Hydrogenophaga</taxon>
    </lineage>
</organism>
<dbReference type="EMBL" id="LVWD01000008">
    <property type="protein sequence ID" value="OAD42483.1"/>
    <property type="molecule type" value="Genomic_DNA"/>
</dbReference>
<evidence type="ECO:0000313" key="2">
    <source>
        <dbReference type="Proteomes" id="UP000185657"/>
    </source>
</evidence>
<accession>A0ABX2U894</accession>